<dbReference type="SMART" id="SM00382">
    <property type="entry name" value="AAA"/>
    <property type="match status" value="1"/>
</dbReference>
<dbReference type="Gene3D" id="1.20.58.760">
    <property type="entry name" value="Peptidase M41"/>
    <property type="match status" value="1"/>
</dbReference>
<dbReference type="GO" id="GO:0004176">
    <property type="term" value="F:ATP-dependent peptidase activity"/>
    <property type="evidence" value="ECO:0007669"/>
    <property type="project" value="InterPro"/>
</dbReference>
<dbReference type="GO" id="GO:0005886">
    <property type="term" value="C:plasma membrane"/>
    <property type="evidence" value="ECO:0007669"/>
    <property type="project" value="TreeGrafter"/>
</dbReference>
<dbReference type="GO" id="GO:0004222">
    <property type="term" value="F:metalloendopeptidase activity"/>
    <property type="evidence" value="ECO:0007669"/>
    <property type="project" value="InterPro"/>
</dbReference>
<gene>
    <name evidence="3" type="ordered locus">RPE_2172</name>
</gene>
<dbReference type="GO" id="GO:0030163">
    <property type="term" value="P:protein catabolic process"/>
    <property type="evidence" value="ECO:0007669"/>
    <property type="project" value="TreeGrafter"/>
</dbReference>
<dbReference type="SUPFAM" id="SSF140990">
    <property type="entry name" value="FtsH protease domain-like"/>
    <property type="match status" value="1"/>
</dbReference>
<dbReference type="Pfam" id="PF00004">
    <property type="entry name" value="AAA"/>
    <property type="match status" value="1"/>
</dbReference>
<dbReference type="GO" id="GO:0016887">
    <property type="term" value="F:ATP hydrolysis activity"/>
    <property type="evidence" value="ECO:0007669"/>
    <property type="project" value="InterPro"/>
</dbReference>
<dbReference type="STRING" id="316055.RPE_2172"/>
<dbReference type="HOGENOM" id="CLU_000688_20_0_5"/>
<evidence type="ECO:0000313" key="3">
    <source>
        <dbReference type="EMBL" id="ABJ06116.1"/>
    </source>
</evidence>
<dbReference type="InterPro" id="IPR027417">
    <property type="entry name" value="P-loop_NTPase"/>
</dbReference>
<dbReference type="SUPFAM" id="SSF52540">
    <property type="entry name" value="P-loop containing nucleoside triphosphate hydrolases"/>
    <property type="match status" value="1"/>
</dbReference>
<dbReference type="PANTHER" id="PTHR23076">
    <property type="entry name" value="METALLOPROTEASE M41 FTSH"/>
    <property type="match status" value="1"/>
</dbReference>
<name>Q07PL8_RHOP5</name>
<dbReference type="CDD" id="cd19481">
    <property type="entry name" value="RecA-like_protease"/>
    <property type="match status" value="1"/>
</dbReference>
<dbReference type="GO" id="GO:0006508">
    <property type="term" value="P:proteolysis"/>
    <property type="evidence" value="ECO:0007669"/>
    <property type="project" value="InterPro"/>
</dbReference>
<dbReference type="EMBL" id="CP000463">
    <property type="protein sequence ID" value="ABJ06116.1"/>
    <property type="molecule type" value="Genomic_DNA"/>
</dbReference>
<evidence type="ECO:0000259" key="2">
    <source>
        <dbReference type="SMART" id="SM00382"/>
    </source>
</evidence>
<dbReference type="InterPro" id="IPR000642">
    <property type="entry name" value="Peptidase_M41"/>
</dbReference>
<dbReference type="eggNOG" id="COG0465">
    <property type="taxonomic scope" value="Bacteria"/>
</dbReference>
<reference evidence="3" key="1">
    <citation type="submission" date="2006-09" db="EMBL/GenBank/DDBJ databases">
        <title>Complete sequence of Rhodopseudomonas palustris BisA53.</title>
        <authorList>
            <consortium name="US DOE Joint Genome Institute"/>
            <person name="Copeland A."/>
            <person name="Lucas S."/>
            <person name="Lapidus A."/>
            <person name="Barry K."/>
            <person name="Detter J.C."/>
            <person name="Glavina del Rio T."/>
            <person name="Hammon N."/>
            <person name="Israni S."/>
            <person name="Dalin E."/>
            <person name="Tice H."/>
            <person name="Pitluck S."/>
            <person name="Chain P."/>
            <person name="Malfatti S."/>
            <person name="Shin M."/>
            <person name="Vergez L."/>
            <person name="Schmutz J."/>
            <person name="Larimer F."/>
            <person name="Land M."/>
            <person name="Hauser L."/>
            <person name="Pelletier D.A."/>
            <person name="Kyrpides N."/>
            <person name="Kim E."/>
            <person name="Harwood C.S."/>
            <person name="Oda Y."/>
            <person name="Richardson P."/>
        </authorList>
    </citation>
    <scope>NUCLEOTIDE SEQUENCE [LARGE SCALE GENOMIC DNA]</scope>
    <source>
        <strain evidence="3">BisA53</strain>
    </source>
</reference>
<proteinExistence type="inferred from homology"/>
<dbReference type="Gene3D" id="3.40.50.300">
    <property type="entry name" value="P-loop containing nucleotide triphosphate hydrolases"/>
    <property type="match status" value="1"/>
</dbReference>
<dbReference type="GO" id="GO:0005524">
    <property type="term" value="F:ATP binding"/>
    <property type="evidence" value="ECO:0007669"/>
    <property type="project" value="UniProtKB-KW"/>
</dbReference>
<dbReference type="Pfam" id="PF01434">
    <property type="entry name" value="Peptidase_M41"/>
    <property type="match status" value="1"/>
</dbReference>
<dbReference type="Gene3D" id="1.10.8.60">
    <property type="match status" value="1"/>
</dbReference>
<dbReference type="InterPro" id="IPR003960">
    <property type="entry name" value="ATPase_AAA_CS"/>
</dbReference>
<dbReference type="PANTHER" id="PTHR23076:SF97">
    <property type="entry name" value="ATP-DEPENDENT ZINC METALLOPROTEASE YME1L1"/>
    <property type="match status" value="1"/>
</dbReference>
<keyword evidence="1" id="KW-0067">ATP-binding</keyword>
<evidence type="ECO:0000256" key="1">
    <source>
        <dbReference type="RuleBase" id="RU003651"/>
    </source>
</evidence>
<keyword evidence="1" id="KW-0547">Nucleotide-binding</keyword>
<protein>
    <submittedName>
        <fullName evidence="3">AAA ATPase, central domain protein</fullName>
    </submittedName>
</protein>
<dbReference type="PROSITE" id="PS00674">
    <property type="entry name" value="AAA"/>
    <property type="match status" value="1"/>
</dbReference>
<comment type="similarity">
    <text evidence="1">Belongs to the AAA ATPase family.</text>
</comment>
<feature type="domain" description="AAA+ ATPase" evidence="2">
    <location>
        <begin position="238"/>
        <end position="377"/>
    </location>
</feature>
<dbReference type="InterPro" id="IPR003959">
    <property type="entry name" value="ATPase_AAA_core"/>
</dbReference>
<organism evidence="3">
    <name type="scientific">Rhodopseudomonas palustris (strain BisA53)</name>
    <dbReference type="NCBI Taxonomy" id="316055"/>
    <lineage>
        <taxon>Bacteria</taxon>
        <taxon>Pseudomonadati</taxon>
        <taxon>Pseudomonadota</taxon>
        <taxon>Alphaproteobacteria</taxon>
        <taxon>Hyphomicrobiales</taxon>
        <taxon>Nitrobacteraceae</taxon>
        <taxon>Rhodopseudomonas</taxon>
    </lineage>
</organism>
<sequence length="642" mass="69824">MIEIEMKRSQQSRSPQRILRAPARTAGTLIARNIIIRALRRNGLSHVLRGRMATVGFLYPASLSPVWLSDAAIELLPEFTTKQHTHAMFEPQKGRERKEESLANQFVESHTFFGFAADLEHFPEAFRFVADDIVRLGPIDHRAIEVAARTIMGFTLPSEILQSAIHLPCGLLSAAFKPGRTLRDVVEILGRQTSSKPNSLATTKLKDLSGFGEAAEWGHALADDLADYKTGRIQWSDVDRGALISGPSGTGKTLFVQALGASCGVPVHAHSLARWQARGHLGQVLSAMRAAFEQAAEDAPCILFLDEFDAFGSRDQFAGDNEQYCREVVNGLLECLDGIERLTGVVVLGATNLPEKIDPALLRPGRLGRHLRIGLPDAVARSGILRHHLGSQLPKIDVSLIAANLEGTSGAVIEQIVRDARRRARNACRDLTIEDLTASLPARTRLSDASYRRACVHEAGHVLAGYLLRYESGALPVHVKVSREFNETRSAGRTVFQRVPGFDRPVMAYIAEIATLMAGLAAEIVLLDEYADGGGGSEESDLHRATIVAASVIASLGLGGSLVYLASAEGEHLLALLGSNENLRRRVDALLGECFDQVQAILSEHRKPLEVLAEAISVRNEMNAEELAEFIVSVVRRGTPAD</sequence>
<dbReference type="InterPro" id="IPR037219">
    <property type="entry name" value="Peptidase_M41-like"/>
</dbReference>
<dbReference type="InterPro" id="IPR003593">
    <property type="entry name" value="AAA+_ATPase"/>
</dbReference>
<dbReference type="AlphaFoldDB" id="Q07PL8"/>
<dbReference type="KEGG" id="rpe:RPE_2172"/>
<accession>Q07PL8</accession>